<name>A0A1T4PFM9_9PORP</name>
<accession>A0A1T4PFM9</accession>
<evidence type="ECO:0000256" key="1">
    <source>
        <dbReference type="SAM" id="Phobius"/>
    </source>
</evidence>
<dbReference type="STRING" id="29524.SAMN02745171_01449"/>
<dbReference type="EMBL" id="FUXE01000016">
    <property type="protein sequence ID" value="SJZ90364.1"/>
    <property type="molecule type" value="Genomic_DNA"/>
</dbReference>
<keyword evidence="1" id="KW-1133">Transmembrane helix</keyword>
<proteinExistence type="predicted"/>
<protein>
    <submittedName>
        <fullName evidence="2">Uncharacterized protein</fullName>
    </submittedName>
</protein>
<dbReference type="Proteomes" id="UP000190121">
    <property type="component" value="Unassembled WGS sequence"/>
</dbReference>
<gene>
    <name evidence="2" type="ORF">SAMN02745171_01449</name>
</gene>
<feature type="transmembrane region" description="Helical" evidence="1">
    <location>
        <begin position="21"/>
        <end position="42"/>
    </location>
</feature>
<evidence type="ECO:0000313" key="2">
    <source>
        <dbReference type="EMBL" id="SJZ90364.1"/>
    </source>
</evidence>
<dbReference type="AlphaFoldDB" id="A0A1T4PFM9"/>
<keyword evidence="3" id="KW-1185">Reference proteome</keyword>
<sequence length="65" mass="7504">MKLNRIKTTANIQPVKQKKNTLFSNSVLNTLMEMVLTIILLLKARKNLKSLFHILSLRNPLCKNL</sequence>
<evidence type="ECO:0000313" key="3">
    <source>
        <dbReference type="Proteomes" id="UP000190121"/>
    </source>
</evidence>
<reference evidence="3" key="1">
    <citation type="submission" date="2017-02" db="EMBL/GenBank/DDBJ databases">
        <authorList>
            <person name="Varghese N."/>
            <person name="Submissions S."/>
        </authorList>
    </citation>
    <scope>NUCLEOTIDE SEQUENCE [LARGE SCALE GENOMIC DNA]</scope>
    <source>
        <strain evidence="3">ATCC 51356</strain>
    </source>
</reference>
<keyword evidence="1" id="KW-0812">Transmembrane</keyword>
<organism evidence="2 3">
    <name type="scientific">Porphyromonas circumdentaria</name>
    <dbReference type="NCBI Taxonomy" id="29524"/>
    <lineage>
        <taxon>Bacteria</taxon>
        <taxon>Pseudomonadati</taxon>
        <taxon>Bacteroidota</taxon>
        <taxon>Bacteroidia</taxon>
        <taxon>Bacteroidales</taxon>
        <taxon>Porphyromonadaceae</taxon>
        <taxon>Porphyromonas</taxon>
    </lineage>
</organism>
<keyword evidence="1" id="KW-0472">Membrane</keyword>